<organism evidence="11 13">
    <name type="scientific">Stigmatella aurantiaca (strain DW4/3-1)</name>
    <dbReference type="NCBI Taxonomy" id="378806"/>
    <lineage>
        <taxon>Bacteria</taxon>
        <taxon>Pseudomonadati</taxon>
        <taxon>Myxococcota</taxon>
        <taxon>Myxococcia</taxon>
        <taxon>Myxococcales</taxon>
        <taxon>Cystobacterineae</taxon>
        <taxon>Archangiaceae</taxon>
        <taxon>Stigmatella</taxon>
    </lineage>
</organism>
<dbReference type="GO" id="GO:0020037">
    <property type="term" value="F:heme binding"/>
    <property type="evidence" value="ECO:0007669"/>
    <property type="project" value="InterPro"/>
</dbReference>
<evidence type="ECO:0000256" key="5">
    <source>
        <dbReference type="ARBA" id="ARBA00023004"/>
    </source>
</evidence>
<evidence type="ECO:0000313" key="10">
    <source>
        <dbReference type="EMBL" id="ADO69834.1"/>
    </source>
</evidence>
<dbReference type="PRINTS" id="PR00463">
    <property type="entry name" value="EP450I"/>
</dbReference>
<dbReference type="GO" id="GO:0016705">
    <property type="term" value="F:oxidoreductase activity, acting on paired donors, with incorporation or reduction of molecular oxygen"/>
    <property type="evidence" value="ECO:0007669"/>
    <property type="project" value="InterPro"/>
</dbReference>
<evidence type="ECO:0000313" key="12">
    <source>
        <dbReference type="Proteomes" id="UP000001351"/>
    </source>
</evidence>
<dbReference type="PRINTS" id="PR00385">
    <property type="entry name" value="P450"/>
</dbReference>
<dbReference type="STRING" id="378806.STAUR_2030"/>
<dbReference type="SUPFAM" id="SSF48264">
    <property type="entry name" value="Cytochrome P450"/>
    <property type="match status" value="1"/>
</dbReference>
<dbReference type="RefSeq" id="WP_002616029.1">
    <property type="nucleotide sequence ID" value="NC_014623.1"/>
</dbReference>
<dbReference type="HOGENOM" id="CLU_001570_2_3_7"/>
<dbReference type="Gene3D" id="1.10.630.10">
    <property type="entry name" value="Cytochrome P450"/>
    <property type="match status" value="1"/>
</dbReference>
<dbReference type="GO" id="GO:0004497">
    <property type="term" value="F:monooxygenase activity"/>
    <property type="evidence" value="ECO:0007669"/>
    <property type="project" value="UniProtKB-KW"/>
</dbReference>
<dbReference type="Proteomes" id="UP000032702">
    <property type="component" value="Unassembled WGS sequence"/>
</dbReference>
<evidence type="ECO:0000256" key="8">
    <source>
        <dbReference type="RuleBase" id="RU000461"/>
    </source>
</evidence>
<evidence type="ECO:0000256" key="7">
    <source>
        <dbReference type="PIRSR" id="PIRSR602401-1"/>
    </source>
</evidence>
<comment type="similarity">
    <text evidence="1 8">Belongs to the cytochrome P450 family.</text>
</comment>
<evidence type="ECO:0000256" key="9">
    <source>
        <dbReference type="SAM" id="MobiDB-lite"/>
    </source>
</evidence>
<name>Q08WJ2_STIAD</name>
<dbReference type="AlphaFoldDB" id="Q08WJ2"/>
<dbReference type="GO" id="GO:0016125">
    <property type="term" value="P:sterol metabolic process"/>
    <property type="evidence" value="ECO:0007669"/>
    <property type="project" value="TreeGrafter"/>
</dbReference>
<evidence type="ECO:0000256" key="4">
    <source>
        <dbReference type="ARBA" id="ARBA00023002"/>
    </source>
</evidence>
<dbReference type="Proteomes" id="UP000001351">
    <property type="component" value="Chromosome"/>
</dbReference>
<dbReference type="InterPro" id="IPR036396">
    <property type="entry name" value="Cyt_P450_sf"/>
</dbReference>
<dbReference type="EMBL" id="CP002271">
    <property type="protein sequence ID" value="ADO69834.1"/>
    <property type="molecule type" value="Genomic_DNA"/>
</dbReference>
<dbReference type="PANTHER" id="PTHR24286">
    <property type="entry name" value="CYTOCHROME P450 26"/>
    <property type="match status" value="1"/>
</dbReference>
<evidence type="ECO:0000256" key="2">
    <source>
        <dbReference type="ARBA" id="ARBA00022617"/>
    </source>
</evidence>
<dbReference type="InterPro" id="IPR017972">
    <property type="entry name" value="Cyt_P450_CS"/>
</dbReference>
<dbReference type="OrthoDB" id="9764248at2"/>
<dbReference type="KEGG" id="sur:STAUR_2030"/>
<dbReference type="InterPro" id="IPR001128">
    <property type="entry name" value="Cyt_P450"/>
</dbReference>
<keyword evidence="12" id="KW-1185">Reference proteome</keyword>
<reference evidence="11 13" key="1">
    <citation type="submission" date="2006-04" db="EMBL/GenBank/DDBJ databases">
        <authorList>
            <person name="Nierman W.C."/>
        </authorList>
    </citation>
    <scope>NUCLEOTIDE SEQUENCE [LARGE SCALE GENOMIC DNA]</scope>
    <source>
        <strain evidence="11 13">DW4/3-1</strain>
    </source>
</reference>
<gene>
    <name evidence="10" type="ordered locus">STAUR_2030</name>
    <name evidence="11" type="ORF">STIAU_2326</name>
</gene>
<dbReference type="EMBL" id="AAMD01000101">
    <property type="protein sequence ID" value="EAU64847.1"/>
    <property type="molecule type" value="Genomic_DNA"/>
</dbReference>
<dbReference type="eggNOG" id="COG2124">
    <property type="taxonomic scope" value="Bacteria"/>
</dbReference>
<keyword evidence="4 8" id="KW-0560">Oxidoreductase</keyword>
<feature type="binding site" description="axial binding residue" evidence="7">
    <location>
        <position position="392"/>
    </location>
    <ligand>
        <name>heme</name>
        <dbReference type="ChEBI" id="CHEBI:30413"/>
    </ligand>
    <ligandPart>
        <name>Fe</name>
        <dbReference type="ChEBI" id="CHEBI:18248"/>
    </ligandPart>
</feature>
<accession>Q08WJ2</accession>
<dbReference type="PANTHER" id="PTHR24286:SF384">
    <property type="entry name" value="P450, PUTATIVE (EUROFUNG)-RELATED"/>
    <property type="match status" value="1"/>
</dbReference>
<dbReference type="GO" id="GO:0005506">
    <property type="term" value="F:iron ion binding"/>
    <property type="evidence" value="ECO:0007669"/>
    <property type="project" value="InterPro"/>
</dbReference>
<feature type="region of interest" description="Disordered" evidence="9">
    <location>
        <begin position="422"/>
        <end position="452"/>
    </location>
</feature>
<keyword evidence="6 8" id="KW-0503">Monooxygenase</keyword>
<sequence length="452" mass="51208">MTTLARESELPLPPKSPSLPVLGDTLAFLRDGPGLVETRGRQLGPVFQLNLFGQPTAVLLGEEANRFVLHSGTKHFNWRYGWPPHFRDLWVDTIFLEDGDPHRLRRKLLMPAFQTEAIEGYLPQMEKSHLAAIARWEKAGRMVCIEDFGRVTLRVANQLFLGDDTEDGAEDLPQWMKHWLEGFYSVPIRFPLGTFSRALAARHKLISHVERAIHSRREKKTTDALGLLTGFKDSDGVALTTDQLASEMLVLVAAGFHTTTSMLTYVMFALAEHPDVLKKARQEQRDLGIQGSVTLEQIHRMSYLNAVMAEIERLYAPVPFGFRRVVEPFEFHGYRIPAGWQVAWSVEGAQKDPRNYADPLRFDPERFTRAGSDADHRGDFKLVGFGGGPRMCIGTNFAKVQAKLLMSHLLRGYEWEVEPDQDLRPRFTPERTPKSGLRVRFKKRAGPPDSPA</sequence>
<dbReference type="Pfam" id="PF00067">
    <property type="entry name" value="p450"/>
    <property type="match status" value="1"/>
</dbReference>
<dbReference type="EC" id="1.14.-.-" evidence="11"/>
<evidence type="ECO:0000256" key="1">
    <source>
        <dbReference type="ARBA" id="ARBA00010617"/>
    </source>
</evidence>
<dbReference type="PROSITE" id="PS00086">
    <property type="entry name" value="CYTOCHROME_P450"/>
    <property type="match status" value="1"/>
</dbReference>
<evidence type="ECO:0000313" key="11">
    <source>
        <dbReference type="EMBL" id="EAU64847.1"/>
    </source>
</evidence>
<dbReference type="InterPro" id="IPR002401">
    <property type="entry name" value="Cyt_P450_E_grp-I"/>
</dbReference>
<evidence type="ECO:0000313" key="13">
    <source>
        <dbReference type="Proteomes" id="UP000032702"/>
    </source>
</evidence>
<proteinExistence type="inferred from homology"/>
<evidence type="ECO:0000256" key="6">
    <source>
        <dbReference type="ARBA" id="ARBA00023033"/>
    </source>
</evidence>
<keyword evidence="3 7" id="KW-0479">Metal-binding</keyword>
<protein>
    <submittedName>
        <fullName evidence="10">Cytochrome P450 superfamily</fullName>
    </submittedName>
    <submittedName>
        <fullName evidence="11">Putative cytochrome P450 120</fullName>
        <ecNumber evidence="11">1.14.-.-</ecNumber>
    </submittedName>
</protein>
<evidence type="ECO:0000256" key="3">
    <source>
        <dbReference type="ARBA" id="ARBA00022723"/>
    </source>
</evidence>
<keyword evidence="2 7" id="KW-0349">Heme</keyword>
<comment type="cofactor">
    <cofactor evidence="7">
        <name>heme</name>
        <dbReference type="ChEBI" id="CHEBI:30413"/>
    </cofactor>
</comment>
<keyword evidence="5 7" id="KW-0408">Iron</keyword>
<reference evidence="10 12" key="2">
    <citation type="journal article" date="2011" name="Mol. Biol. Evol.">
        <title>Comparative genomic analysis of fruiting body formation in Myxococcales.</title>
        <authorList>
            <person name="Huntley S."/>
            <person name="Hamann N."/>
            <person name="Wegener-Feldbrugge S."/>
            <person name="Treuner-Lange A."/>
            <person name="Kube M."/>
            <person name="Reinhardt R."/>
            <person name="Klages S."/>
            <person name="Muller R."/>
            <person name="Ronning C.M."/>
            <person name="Nierman W.C."/>
            <person name="Sogaard-Andersen L."/>
        </authorList>
    </citation>
    <scope>NUCLEOTIDE SEQUENCE [LARGE SCALE GENOMIC DNA]</scope>
    <source>
        <strain evidence="10 12">DW4/3-1</strain>
    </source>
</reference>
<feature type="compositionally biased region" description="Basic and acidic residues" evidence="9">
    <location>
        <begin position="422"/>
        <end position="433"/>
    </location>
</feature>
<dbReference type="CDD" id="cd11044">
    <property type="entry name" value="CYP120A1_CYP26-like"/>
    <property type="match status" value="1"/>
</dbReference>